<dbReference type="CDD" id="cd03801">
    <property type="entry name" value="GT4_PimA-like"/>
    <property type="match status" value="1"/>
</dbReference>
<proteinExistence type="predicted"/>
<dbReference type="Proteomes" id="UP000006050">
    <property type="component" value="Chromosome"/>
</dbReference>
<dbReference type="eggNOG" id="COG0438">
    <property type="taxonomic scope" value="Bacteria"/>
</dbReference>
<evidence type="ECO:0000313" key="3">
    <source>
        <dbReference type="EMBL" id="AFL83572.1"/>
    </source>
</evidence>
<name>I3Z2V4_BELBD</name>
<dbReference type="KEGG" id="bbd:Belba_0926"/>
<dbReference type="Pfam" id="PF13439">
    <property type="entry name" value="Glyco_transf_4"/>
    <property type="match status" value="1"/>
</dbReference>
<protein>
    <submittedName>
        <fullName evidence="3">Glycosyltransferase</fullName>
    </submittedName>
</protein>
<dbReference type="RefSeq" id="WP_014771580.1">
    <property type="nucleotide sequence ID" value="NC_018010.1"/>
</dbReference>
<dbReference type="GO" id="GO:0016757">
    <property type="term" value="F:glycosyltransferase activity"/>
    <property type="evidence" value="ECO:0007669"/>
    <property type="project" value="InterPro"/>
</dbReference>
<feature type="domain" description="Glycosyltransferase subfamily 4-like N-terminal" evidence="2">
    <location>
        <begin position="28"/>
        <end position="183"/>
    </location>
</feature>
<sequence length="387" mass="43528">MKERNQRVLMLHSSSDLYGASKMFLLSITALKNKGFQTVVVLSEDGPLVEEIAKLGSEVHIQKLGILRRKYFNFSGLINRINTITAAKRYLSTLVKERKIDLIYSNTSAVLVGGWVAKQNHIPHITHLHEIIQSPNWLRIFLGKIINKNSKKVIVVSQAVKDNWVDQIDSKKMSLVYNGIDNDQYQIINKDIFGDLPEYIAGKVLIGMIARVNQWKGQSYFIEIAQVLSRNFDNLHFVIVGDAFPGTEHFIDELNETISKSEIKDKISYLGYRKDIPEILKTLDIFILPSILPDPLPTTILEAMASGKPVIATNHGGAREMVINGETGLLIPHDNANQAALIIQELIENKEKRIAMGISGQKRIKEHFSIEAYLENFSAEVSALVSQ</sequence>
<evidence type="ECO:0000313" key="4">
    <source>
        <dbReference type="Proteomes" id="UP000006050"/>
    </source>
</evidence>
<feature type="domain" description="Glycosyl transferase family 1" evidence="1">
    <location>
        <begin position="203"/>
        <end position="362"/>
    </location>
</feature>
<dbReference type="EMBL" id="CP003281">
    <property type="protein sequence ID" value="AFL83572.1"/>
    <property type="molecule type" value="Genomic_DNA"/>
</dbReference>
<reference evidence="4" key="1">
    <citation type="submission" date="2012-06" db="EMBL/GenBank/DDBJ databases">
        <title>The complete genome of Belliella baltica DSM 15883.</title>
        <authorList>
            <person name="Lucas S."/>
            <person name="Copeland A."/>
            <person name="Lapidus A."/>
            <person name="Goodwin L."/>
            <person name="Pitluck S."/>
            <person name="Peters L."/>
            <person name="Mikhailova N."/>
            <person name="Davenport K."/>
            <person name="Kyrpides N."/>
            <person name="Mavromatis K."/>
            <person name="Pagani I."/>
            <person name="Ivanova N."/>
            <person name="Ovchinnikova G."/>
            <person name="Zeytun A."/>
            <person name="Detter J.C."/>
            <person name="Han C."/>
            <person name="Land M."/>
            <person name="Hauser L."/>
            <person name="Markowitz V."/>
            <person name="Cheng J.-F."/>
            <person name="Hugenholtz P."/>
            <person name="Woyke T."/>
            <person name="Wu D."/>
            <person name="Tindall B."/>
            <person name="Pomrenke H."/>
            <person name="Brambilla E."/>
            <person name="Klenk H.-P."/>
            <person name="Eisen J.A."/>
        </authorList>
    </citation>
    <scope>NUCLEOTIDE SEQUENCE [LARGE SCALE GENOMIC DNA]</scope>
    <source>
        <strain evidence="4">DSM 15883 / CIP 108006 / LMG 21964 / BA134</strain>
    </source>
</reference>
<evidence type="ECO:0000259" key="1">
    <source>
        <dbReference type="Pfam" id="PF00534"/>
    </source>
</evidence>
<dbReference type="STRING" id="866536.Belba_0926"/>
<dbReference type="AlphaFoldDB" id="I3Z2V4"/>
<dbReference type="Pfam" id="PF00534">
    <property type="entry name" value="Glycos_transf_1"/>
    <property type="match status" value="1"/>
</dbReference>
<dbReference type="SUPFAM" id="SSF53756">
    <property type="entry name" value="UDP-Glycosyltransferase/glycogen phosphorylase"/>
    <property type="match status" value="1"/>
</dbReference>
<accession>I3Z2V4</accession>
<dbReference type="HOGENOM" id="CLU_009583_0_4_10"/>
<dbReference type="PANTHER" id="PTHR12526">
    <property type="entry name" value="GLYCOSYLTRANSFERASE"/>
    <property type="match status" value="1"/>
</dbReference>
<organism evidence="3 4">
    <name type="scientific">Belliella baltica (strain DSM 15883 / CIP 108006 / LMG 21964 / BA134)</name>
    <dbReference type="NCBI Taxonomy" id="866536"/>
    <lineage>
        <taxon>Bacteria</taxon>
        <taxon>Pseudomonadati</taxon>
        <taxon>Bacteroidota</taxon>
        <taxon>Cytophagia</taxon>
        <taxon>Cytophagales</taxon>
        <taxon>Cyclobacteriaceae</taxon>
        <taxon>Belliella</taxon>
    </lineage>
</organism>
<dbReference type="InterPro" id="IPR001296">
    <property type="entry name" value="Glyco_trans_1"/>
</dbReference>
<dbReference type="PATRIC" id="fig|866536.3.peg.951"/>
<gene>
    <name evidence="3" type="ordered locus">Belba_0926</name>
</gene>
<dbReference type="OrthoDB" id="9806653at2"/>
<keyword evidence="3" id="KW-0808">Transferase</keyword>
<dbReference type="InterPro" id="IPR028098">
    <property type="entry name" value="Glyco_trans_4-like_N"/>
</dbReference>
<dbReference type="Gene3D" id="3.40.50.2000">
    <property type="entry name" value="Glycogen Phosphorylase B"/>
    <property type="match status" value="2"/>
</dbReference>
<evidence type="ECO:0000259" key="2">
    <source>
        <dbReference type="Pfam" id="PF13439"/>
    </source>
</evidence>
<dbReference type="PANTHER" id="PTHR12526:SF630">
    <property type="entry name" value="GLYCOSYLTRANSFERASE"/>
    <property type="match status" value="1"/>
</dbReference>
<keyword evidence="4" id="KW-1185">Reference proteome</keyword>